<evidence type="ECO:0000313" key="5">
    <source>
        <dbReference type="Proteomes" id="UP000070544"/>
    </source>
</evidence>
<dbReference type="SMART" id="SM00671">
    <property type="entry name" value="SEL1"/>
    <property type="match status" value="7"/>
</dbReference>
<dbReference type="EMBL" id="KQ965737">
    <property type="protein sequence ID" value="KXS19660.1"/>
    <property type="molecule type" value="Genomic_DNA"/>
</dbReference>
<dbReference type="SUPFAM" id="SSF56112">
    <property type="entry name" value="Protein kinase-like (PK-like)"/>
    <property type="match status" value="1"/>
</dbReference>
<dbReference type="Gene3D" id="1.10.510.10">
    <property type="entry name" value="Transferase(Phosphotransferase) domain 1"/>
    <property type="match status" value="1"/>
</dbReference>
<dbReference type="Pfam" id="PF13516">
    <property type="entry name" value="LRR_6"/>
    <property type="match status" value="9"/>
</dbReference>
<dbReference type="CDD" id="cd00116">
    <property type="entry name" value="LRR_RI"/>
    <property type="match status" value="1"/>
</dbReference>
<dbReference type="Gene3D" id="1.25.40.10">
    <property type="entry name" value="Tetratricopeptide repeat domain"/>
    <property type="match status" value="1"/>
</dbReference>
<sequence>MSAGLHAARVPEFWEVDPSEIEWSGAKLGRGGFGSVYRDLDRTLFRSTQSTHTRLPGRTTRTFSADYGPETGGYSRKDFDREAFVWYTMASPFVLPLYGIGNDVNGNPFFVSPIMENGNAEVYLKRFKEKCNGDDTAYHKECLGLLYDVVRGMVYLHRVARVTHTDLKPGNVLVTSQGWGVITDFGFAQLWGDEDTPVPGTLWYLPPERLGRFLGPSDTSNNNLNHAVTNAGDVYAFGIMMWVFWTLSAPYICEDTDDVPEVFGKVLTGLRPAVPGNMPEDVATLMQRCWTLDPEERPSFEEIVAELERILPELGHLRPVLSNAQIFEFDQMDAVNDADESFRQAQTSRDRGDLSQALCWYKRSADLGLVDAQYEFADWCRVGLGLHHRDVNLATEWYKKASTQGHPPSLCTLGDFYSHGVGSCSRDLERAIKYYRHAADEGHVIAQTRLGFMLMHRYGFKWDYKEAVKWFEKAAEQNFALAKVLLAECYLLGLGVETNLAKAESLLATAAAARHADAQFNMGMLCESRKDFNRARQWYEDAVKQGHAGAMTHLGDLYLHGIGGLPQDQKKAAEWYHTASDLGHQGAFQRLSHCYNMGIGVDQDLDLASLLLRSGGGLQDSRHRFDINNLGFQTTPFVSRVAPRIRKAIEEIWDGAQSINLSRAGVRLDNVIGLVDTLQANTTVISLDITRNMIGDEGVKTLSKLLESSATLVDLKLWDSNFGFEGAMALATALKTNSSLTHLWLHRNQIGDHGANALAEALHVNVTLTNLALHANGITDEGAKGLAEMLKINTALLHLDLSHNGIADEGTMALAEALKMNSVLSKFNLLVNCVSTEGAKALADMLKTNTTVTILFLQENKIGDDGAEALADALSTNTSLQLLSLQGNEITSTGAKILAEVLKTNAVLTVLDLQRNKIGDDGTMALAEALMANTTLVNLALQGEYSGIGKEGAKALAEALKINTTLVNLDLSTNGIGDEGAKALAETLKSHRTGLTHLNLSDNGIGDDQNVHLRALATNGLTIDA</sequence>
<evidence type="ECO:0000256" key="2">
    <source>
        <dbReference type="ARBA" id="ARBA00022737"/>
    </source>
</evidence>
<dbReference type="GO" id="GO:0005524">
    <property type="term" value="F:ATP binding"/>
    <property type="evidence" value="ECO:0007669"/>
    <property type="project" value="InterPro"/>
</dbReference>
<evidence type="ECO:0000259" key="3">
    <source>
        <dbReference type="PROSITE" id="PS50011"/>
    </source>
</evidence>
<dbReference type="Pfam" id="PF08238">
    <property type="entry name" value="Sel1"/>
    <property type="match status" value="8"/>
</dbReference>
<feature type="domain" description="Protein kinase" evidence="3">
    <location>
        <begin position="22"/>
        <end position="311"/>
    </location>
</feature>
<dbReference type="PANTHER" id="PTHR24111:SF0">
    <property type="entry name" value="LEUCINE-RICH REPEAT-CONTAINING PROTEIN"/>
    <property type="match status" value="1"/>
</dbReference>
<keyword evidence="2" id="KW-0677">Repeat</keyword>
<dbReference type="InterPro" id="IPR052201">
    <property type="entry name" value="LRR-containing_regulator"/>
</dbReference>
<dbReference type="InterPro" id="IPR011990">
    <property type="entry name" value="TPR-like_helical_dom_sf"/>
</dbReference>
<dbReference type="AlphaFoldDB" id="A0A139ASD4"/>
<dbReference type="PROSITE" id="PS00108">
    <property type="entry name" value="PROTEIN_KINASE_ST"/>
    <property type="match status" value="1"/>
</dbReference>
<dbReference type="InterPro" id="IPR006597">
    <property type="entry name" value="Sel1-like"/>
</dbReference>
<dbReference type="InterPro" id="IPR032675">
    <property type="entry name" value="LRR_dom_sf"/>
</dbReference>
<name>A0A139ASD4_GONPJ</name>
<evidence type="ECO:0000313" key="4">
    <source>
        <dbReference type="EMBL" id="KXS19660.1"/>
    </source>
</evidence>
<gene>
    <name evidence="4" type="ORF">M427DRAFT_66840</name>
</gene>
<dbReference type="Gene3D" id="3.80.10.10">
    <property type="entry name" value="Ribonuclease Inhibitor"/>
    <property type="match status" value="4"/>
</dbReference>
<protein>
    <submittedName>
        <fullName evidence="4">RNI-like protein</fullName>
    </submittedName>
</protein>
<reference evidence="4 5" key="1">
    <citation type="journal article" date="2015" name="Genome Biol. Evol.">
        <title>Phylogenomic analyses indicate that early fungi evolved digesting cell walls of algal ancestors of land plants.</title>
        <authorList>
            <person name="Chang Y."/>
            <person name="Wang S."/>
            <person name="Sekimoto S."/>
            <person name="Aerts A.L."/>
            <person name="Choi C."/>
            <person name="Clum A."/>
            <person name="LaButti K.M."/>
            <person name="Lindquist E.A."/>
            <person name="Yee Ngan C."/>
            <person name="Ohm R.A."/>
            <person name="Salamov A.A."/>
            <person name="Grigoriev I.V."/>
            <person name="Spatafora J.W."/>
            <person name="Berbee M.L."/>
        </authorList>
    </citation>
    <scope>NUCLEOTIDE SEQUENCE [LARGE SCALE GENOMIC DNA]</scope>
    <source>
        <strain evidence="4 5">JEL478</strain>
    </source>
</reference>
<proteinExistence type="predicted"/>
<dbReference type="InterPro" id="IPR000719">
    <property type="entry name" value="Prot_kinase_dom"/>
</dbReference>
<dbReference type="PROSITE" id="PS50011">
    <property type="entry name" value="PROTEIN_KINASE_DOM"/>
    <property type="match status" value="1"/>
</dbReference>
<accession>A0A139ASD4</accession>
<dbReference type="InterPro" id="IPR001245">
    <property type="entry name" value="Ser-Thr/Tyr_kinase_cat_dom"/>
</dbReference>
<dbReference type="STRING" id="1344416.A0A139ASD4"/>
<dbReference type="InterPro" id="IPR001611">
    <property type="entry name" value="Leu-rich_rpt"/>
</dbReference>
<organism evidence="4 5">
    <name type="scientific">Gonapodya prolifera (strain JEL478)</name>
    <name type="common">Monoblepharis prolifera</name>
    <dbReference type="NCBI Taxonomy" id="1344416"/>
    <lineage>
        <taxon>Eukaryota</taxon>
        <taxon>Fungi</taxon>
        <taxon>Fungi incertae sedis</taxon>
        <taxon>Chytridiomycota</taxon>
        <taxon>Chytridiomycota incertae sedis</taxon>
        <taxon>Monoblepharidomycetes</taxon>
        <taxon>Monoblepharidales</taxon>
        <taxon>Gonapodyaceae</taxon>
        <taxon>Gonapodya</taxon>
    </lineage>
</organism>
<dbReference type="InterPro" id="IPR011009">
    <property type="entry name" value="Kinase-like_dom_sf"/>
</dbReference>
<keyword evidence="1" id="KW-0433">Leucine-rich repeat</keyword>
<evidence type="ECO:0000256" key="1">
    <source>
        <dbReference type="ARBA" id="ARBA00022614"/>
    </source>
</evidence>
<keyword evidence="5" id="KW-1185">Reference proteome</keyword>
<dbReference type="SMART" id="SM00368">
    <property type="entry name" value="LRR_RI"/>
    <property type="match status" value="11"/>
</dbReference>
<dbReference type="InterPro" id="IPR008271">
    <property type="entry name" value="Ser/Thr_kinase_AS"/>
</dbReference>
<dbReference type="SUPFAM" id="SSF52047">
    <property type="entry name" value="RNI-like"/>
    <property type="match status" value="2"/>
</dbReference>
<dbReference type="Pfam" id="PF07714">
    <property type="entry name" value="PK_Tyr_Ser-Thr"/>
    <property type="match status" value="1"/>
</dbReference>
<dbReference type="PANTHER" id="PTHR24111">
    <property type="entry name" value="LEUCINE-RICH REPEAT-CONTAINING PROTEIN 34"/>
    <property type="match status" value="1"/>
</dbReference>
<dbReference type="Proteomes" id="UP000070544">
    <property type="component" value="Unassembled WGS sequence"/>
</dbReference>
<dbReference type="SMART" id="SM00220">
    <property type="entry name" value="S_TKc"/>
    <property type="match status" value="1"/>
</dbReference>
<dbReference type="OrthoDB" id="333024at2759"/>
<dbReference type="GO" id="GO:0004672">
    <property type="term" value="F:protein kinase activity"/>
    <property type="evidence" value="ECO:0007669"/>
    <property type="project" value="InterPro"/>
</dbReference>
<dbReference type="SUPFAM" id="SSF81901">
    <property type="entry name" value="HCP-like"/>
    <property type="match status" value="2"/>
</dbReference>